<proteinExistence type="predicted"/>
<dbReference type="PANTHER" id="PTHR43745:SF2">
    <property type="entry name" value="NITROREDUCTASE MJ1384-RELATED"/>
    <property type="match status" value="1"/>
</dbReference>
<evidence type="ECO:0000256" key="1">
    <source>
        <dbReference type="SAM" id="MobiDB-lite"/>
    </source>
</evidence>
<protein>
    <submittedName>
        <fullName evidence="4">SagB/ThcOx family dehydrogenase</fullName>
    </submittedName>
</protein>
<dbReference type="Pfam" id="PF00881">
    <property type="entry name" value="Nitroreductase"/>
    <property type="match status" value="1"/>
</dbReference>
<comment type="caution">
    <text evidence="4">The sequence shown here is derived from an EMBL/GenBank/DDBJ whole genome shotgun (WGS) entry which is preliminary data.</text>
</comment>
<keyword evidence="5" id="KW-1185">Reference proteome</keyword>
<reference evidence="4 5" key="1">
    <citation type="submission" date="2020-03" db="EMBL/GenBank/DDBJ databases">
        <title>WGS of actinomycetes isolated from Thailand.</title>
        <authorList>
            <person name="Thawai C."/>
        </authorList>
    </citation>
    <scope>NUCLEOTIDE SEQUENCE [LARGE SCALE GENOMIC DNA]</scope>
    <source>
        <strain evidence="4 5">PRB2-1</strain>
    </source>
</reference>
<evidence type="ECO:0000259" key="3">
    <source>
        <dbReference type="Pfam" id="PF14028"/>
    </source>
</evidence>
<feature type="domain" description="Nitroreductase" evidence="2">
    <location>
        <begin position="390"/>
        <end position="568"/>
    </location>
</feature>
<evidence type="ECO:0000313" key="4">
    <source>
        <dbReference type="EMBL" id="NJP45305.1"/>
    </source>
</evidence>
<dbReference type="InterPro" id="IPR020051">
    <property type="entry name" value="SagB-type_dehydrogenase"/>
</dbReference>
<dbReference type="InterPro" id="IPR000415">
    <property type="entry name" value="Nitroreductase-like"/>
</dbReference>
<dbReference type="CDD" id="cd02142">
    <property type="entry name" value="McbC_SagB-like_oxidoreductase"/>
    <property type="match status" value="1"/>
</dbReference>
<dbReference type="RefSeq" id="WP_167984175.1">
    <property type="nucleotide sequence ID" value="NZ_JAATEJ010000014.1"/>
</dbReference>
<evidence type="ECO:0000313" key="5">
    <source>
        <dbReference type="Proteomes" id="UP000734511"/>
    </source>
</evidence>
<dbReference type="Proteomes" id="UP000734511">
    <property type="component" value="Unassembled WGS sequence"/>
</dbReference>
<dbReference type="NCBIfam" id="TIGR03605">
    <property type="entry name" value="antibiot_sagB"/>
    <property type="match status" value="1"/>
</dbReference>
<gene>
    <name evidence="4" type="ORF">HCN08_18140</name>
</gene>
<dbReference type="PANTHER" id="PTHR43745">
    <property type="entry name" value="NITROREDUCTASE MJ1384-RELATED"/>
    <property type="match status" value="1"/>
</dbReference>
<accession>A0ABX0ZN21</accession>
<evidence type="ECO:0000259" key="2">
    <source>
        <dbReference type="Pfam" id="PF00881"/>
    </source>
</evidence>
<dbReference type="Pfam" id="PF14028">
    <property type="entry name" value="Lant_dehydr_C"/>
    <property type="match status" value="1"/>
</dbReference>
<dbReference type="EMBL" id="JAATEJ010000014">
    <property type="protein sequence ID" value="NJP45305.1"/>
    <property type="molecule type" value="Genomic_DNA"/>
</dbReference>
<organism evidence="4 5">
    <name type="scientific">Actinacidiphila epipremni</name>
    <dbReference type="NCBI Taxonomy" id="2053013"/>
    <lineage>
        <taxon>Bacteria</taxon>
        <taxon>Bacillati</taxon>
        <taxon>Actinomycetota</taxon>
        <taxon>Actinomycetes</taxon>
        <taxon>Kitasatosporales</taxon>
        <taxon>Streptomycetaceae</taxon>
        <taxon>Actinacidiphila</taxon>
    </lineage>
</organism>
<dbReference type="InterPro" id="IPR029479">
    <property type="entry name" value="Nitroreductase"/>
</dbReference>
<name>A0ABX0ZN21_9ACTN</name>
<feature type="region of interest" description="Disordered" evidence="1">
    <location>
        <begin position="1"/>
        <end position="21"/>
    </location>
</feature>
<sequence>MSGHTHQQTQQGNSTTAGSPWRTLSVTAAGAADPAAASRLLDEVLIGTVRPWAAGAPGGEAADWYATREAGERPRLLVHLRGAEDKQLTELRERVEGPAGAYAAEESDYPLDPARYGGPAGVAVGERLWTSANADVLATLAEHRSRARRLRAAADLLTASALAAGGTWRDAVQWLRGHTRTWAREEGLSLADETQARSAAEAGFVRDQSGWSAQAERVRSAASAPNAIAEGSPFGVVARWFAWQSAAWGRLAGMEQAGMLRRPAREVYSALVHTTLHGMLGLTAADEAYLAWLLSVALLDDGPREPFFADTARSSDRRYHEQSKYVVFRGEDQMADESIGPVLGRQQLPGAGTTVALPAPGTRPQGPGLAEVLLARRSTHGRYQGSFTLDELSTLLYYAAGTASDMKKPGTTTSYRVRTYPSGGANYPIRLAMYCHAVEGVERGTYLYDPEAHALELLSPGDISPQLLQTSPWLDPRVPAPKATGKLEAAQCPLWLFPVADLTHQRLSYGLRAYRLVLVECGHMAQNLSLVATWMGRSCIGISGYMDDAVNQLLGVDGVNSSVMYVYLVGDVPAEG</sequence>
<dbReference type="InterPro" id="IPR052544">
    <property type="entry name" value="Bacteriocin_Proc_Enz"/>
</dbReference>
<dbReference type="InterPro" id="IPR023809">
    <property type="entry name" value="Thiopep_bacteriocin_synth_dom"/>
</dbReference>
<dbReference type="Gene3D" id="3.40.109.10">
    <property type="entry name" value="NADH Oxidase"/>
    <property type="match status" value="1"/>
</dbReference>
<feature type="domain" description="Thiopeptide-type bacteriocin biosynthesis" evidence="3">
    <location>
        <begin position="40"/>
        <end position="295"/>
    </location>
</feature>
<dbReference type="SUPFAM" id="SSF55469">
    <property type="entry name" value="FMN-dependent nitroreductase-like"/>
    <property type="match status" value="1"/>
</dbReference>